<keyword evidence="2 7" id="KW-0853">WD repeat</keyword>
<dbReference type="PANTHER" id="PTHR19918:SF8">
    <property type="entry name" value="FI02843P"/>
    <property type="match status" value="1"/>
</dbReference>
<dbReference type="InterPro" id="IPR056150">
    <property type="entry name" value="WD40_CDC20-Fz"/>
</dbReference>
<keyword evidence="6" id="KW-0131">Cell cycle</keyword>
<dbReference type="PROSITE" id="PS50082">
    <property type="entry name" value="WD_REPEATS_2"/>
    <property type="match status" value="3"/>
</dbReference>
<feature type="compositionally biased region" description="Polar residues" evidence="8">
    <location>
        <begin position="71"/>
        <end position="87"/>
    </location>
</feature>
<comment type="caution">
    <text evidence="10">The sequence shown here is derived from an EMBL/GenBank/DDBJ whole genome shotgun (WGS) entry which is preliminary data.</text>
</comment>
<evidence type="ECO:0000313" key="10">
    <source>
        <dbReference type="EMBL" id="KAG0323921.1"/>
    </source>
</evidence>
<dbReference type="Gene3D" id="2.130.10.10">
    <property type="entry name" value="YVTN repeat-like/Quinoprotein amine dehydrogenase"/>
    <property type="match status" value="1"/>
</dbReference>
<dbReference type="InterPro" id="IPR019775">
    <property type="entry name" value="WD40_repeat_CS"/>
</dbReference>
<evidence type="ECO:0000256" key="4">
    <source>
        <dbReference type="ARBA" id="ARBA00022737"/>
    </source>
</evidence>
<evidence type="ECO:0000256" key="5">
    <source>
        <dbReference type="ARBA" id="ARBA00022776"/>
    </source>
</evidence>
<dbReference type="Pfam" id="PF24807">
    <property type="entry name" value="WD40_CDC20-Fz"/>
    <property type="match status" value="1"/>
</dbReference>
<evidence type="ECO:0000256" key="8">
    <source>
        <dbReference type="SAM" id="MobiDB-lite"/>
    </source>
</evidence>
<feature type="region of interest" description="Disordered" evidence="8">
    <location>
        <begin position="45"/>
        <end position="121"/>
    </location>
</feature>
<evidence type="ECO:0000256" key="6">
    <source>
        <dbReference type="ARBA" id="ARBA00023306"/>
    </source>
</evidence>
<dbReference type="OrthoDB" id="10263272at2759"/>
<evidence type="ECO:0000256" key="7">
    <source>
        <dbReference type="PROSITE-ProRule" id="PRU00221"/>
    </source>
</evidence>
<dbReference type="GO" id="GO:0031145">
    <property type="term" value="P:anaphase-promoting complex-dependent catabolic process"/>
    <property type="evidence" value="ECO:0007669"/>
    <property type="project" value="TreeGrafter"/>
</dbReference>
<evidence type="ECO:0000313" key="11">
    <source>
        <dbReference type="Proteomes" id="UP000738325"/>
    </source>
</evidence>
<comment type="similarity">
    <text evidence="1">Belongs to the WD repeat CDC20/Fizzy family.</text>
</comment>
<feature type="compositionally biased region" description="Low complexity" evidence="8">
    <location>
        <begin position="48"/>
        <end position="62"/>
    </location>
</feature>
<evidence type="ECO:0000259" key="9">
    <source>
        <dbReference type="Pfam" id="PF24807"/>
    </source>
</evidence>
<dbReference type="CDD" id="cd00200">
    <property type="entry name" value="WD40"/>
    <property type="match status" value="1"/>
</dbReference>
<dbReference type="FunFam" id="2.130.10.10:FF:000098">
    <property type="entry name" value="WD repeat-containing protein slp1"/>
    <property type="match status" value="1"/>
</dbReference>
<dbReference type="Proteomes" id="UP000738325">
    <property type="component" value="Unassembled WGS sequence"/>
</dbReference>
<dbReference type="InterPro" id="IPR033010">
    <property type="entry name" value="Cdc20/Fizzy"/>
</dbReference>
<feature type="repeat" description="WD" evidence="7">
    <location>
        <begin position="604"/>
        <end position="637"/>
    </location>
</feature>
<proteinExistence type="inferred from homology"/>
<dbReference type="AlphaFoldDB" id="A0A9P6RSH2"/>
<accession>A0A9P6RSH2</accession>
<dbReference type="PROSITE" id="PS50294">
    <property type="entry name" value="WD_REPEATS_REGION"/>
    <property type="match status" value="3"/>
</dbReference>
<evidence type="ECO:0000256" key="2">
    <source>
        <dbReference type="ARBA" id="ARBA00022574"/>
    </source>
</evidence>
<dbReference type="GO" id="GO:1990757">
    <property type="term" value="F:ubiquitin ligase activator activity"/>
    <property type="evidence" value="ECO:0007669"/>
    <property type="project" value="TreeGrafter"/>
</dbReference>
<dbReference type="GO" id="GO:0016740">
    <property type="term" value="F:transferase activity"/>
    <property type="evidence" value="ECO:0007669"/>
    <property type="project" value="UniProtKB-KW"/>
</dbReference>
<keyword evidence="10" id="KW-0808">Transferase</keyword>
<feature type="compositionally biased region" description="Low complexity" evidence="8">
    <location>
        <begin position="93"/>
        <end position="105"/>
    </location>
</feature>
<feature type="repeat" description="WD" evidence="7">
    <location>
        <begin position="391"/>
        <end position="432"/>
    </location>
</feature>
<feature type="compositionally biased region" description="Polar residues" evidence="8">
    <location>
        <begin position="106"/>
        <end position="121"/>
    </location>
</feature>
<dbReference type="PROSITE" id="PS00678">
    <property type="entry name" value="WD_REPEATS_1"/>
    <property type="match status" value="1"/>
</dbReference>
<feature type="region of interest" description="Disordered" evidence="8">
    <location>
        <begin position="167"/>
        <end position="194"/>
    </location>
</feature>
<dbReference type="GO" id="GO:0005680">
    <property type="term" value="C:anaphase-promoting complex"/>
    <property type="evidence" value="ECO:0007669"/>
    <property type="project" value="TreeGrafter"/>
</dbReference>
<evidence type="ECO:0000256" key="3">
    <source>
        <dbReference type="ARBA" id="ARBA00022618"/>
    </source>
</evidence>
<dbReference type="PANTHER" id="PTHR19918">
    <property type="entry name" value="CELL DIVISION CYCLE 20 CDC20 FIZZY -RELATED"/>
    <property type="match status" value="1"/>
</dbReference>
<keyword evidence="11" id="KW-1185">Reference proteome</keyword>
<dbReference type="SUPFAM" id="SSF50998">
    <property type="entry name" value="Quinoprotein alcohol dehydrogenase-like"/>
    <property type="match status" value="1"/>
</dbReference>
<gene>
    <name evidence="10" type="primary">CDC20</name>
    <name evidence="10" type="ORF">BGZ99_002337</name>
</gene>
<keyword evidence="5" id="KW-0498">Mitosis</keyword>
<name>A0A9P6RSH2_9FUNG</name>
<dbReference type="GO" id="GO:1905786">
    <property type="term" value="P:positive regulation of anaphase-promoting complex-dependent catabolic process"/>
    <property type="evidence" value="ECO:0007669"/>
    <property type="project" value="TreeGrafter"/>
</dbReference>
<organism evidence="10 11">
    <name type="scientific">Dissophora globulifera</name>
    <dbReference type="NCBI Taxonomy" id="979702"/>
    <lineage>
        <taxon>Eukaryota</taxon>
        <taxon>Fungi</taxon>
        <taxon>Fungi incertae sedis</taxon>
        <taxon>Mucoromycota</taxon>
        <taxon>Mortierellomycotina</taxon>
        <taxon>Mortierellomycetes</taxon>
        <taxon>Mortierellales</taxon>
        <taxon>Mortierellaceae</taxon>
        <taxon>Dissophora</taxon>
    </lineage>
</organism>
<dbReference type="SMART" id="SM00320">
    <property type="entry name" value="WD40"/>
    <property type="match status" value="6"/>
</dbReference>
<dbReference type="GO" id="GO:0010997">
    <property type="term" value="F:anaphase-promoting complex binding"/>
    <property type="evidence" value="ECO:0007669"/>
    <property type="project" value="InterPro"/>
</dbReference>
<dbReference type="InterPro" id="IPR001680">
    <property type="entry name" value="WD40_rpt"/>
</dbReference>
<evidence type="ECO:0000256" key="1">
    <source>
        <dbReference type="ARBA" id="ARBA00006445"/>
    </source>
</evidence>
<dbReference type="GO" id="GO:0051301">
    <property type="term" value="P:cell division"/>
    <property type="evidence" value="ECO:0007669"/>
    <property type="project" value="UniProtKB-KW"/>
</dbReference>
<feature type="domain" description="CDC20/Fizzy WD40" evidence="9">
    <location>
        <begin position="345"/>
        <end position="635"/>
    </location>
</feature>
<feature type="region of interest" description="Disordered" evidence="8">
    <location>
        <begin position="665"/>
        <end position="704"/>
    </location>
</feature>
<keyword evidence="3" id="KW-0132">Cell division</keyword>
<reference evidence="10" key="1">
    <citation type="journal article" date="2020" name="Fungal Divers.">
        <title>Resolving the Mortierellaceae phylogeny through synthesis of multi-gene phylogenetics and phylogenomics.</title>
        <authorList>
            <person name="Vandepol N."/>
            <person name="Liber J."/>
            <person name="Desiro A."/>
            <person name="Na H."/>
            <person name="Kennedy M."/>
            <person name="Barry K."/>
            <person name="Grigoriev I.V."/>
            <person name="Miller A.N."/>
            <person name="O'Donnell K."/>
            <person name="Stajich J.E."/>
            <person name="Bonito G."/>
        </authorList>
    </citation>
    <scope>NUCLEOTIDE SEQUENCE</scope>
    <source>
        <strain evidence="10">REB-010B</strain>
    </source>
</reference>
<feature type="repeat" description="WD" evidence="7">
    <location>
        <begin position="474"/>
        <end position="515"/>
    </location>
</feature>
<dbReference type="EMBL" id="JAAAIP010000169">
    <property type="protein sequence ID" value="KAG0323921.1"/>
    <property type="molecule type" value="Genomic_DNA"/>
</dbReference>
<sequence length="704" mass="74800">MAQIPPTTPSSSNDNNVKLASLHAGPTANNLGRSMNTTTKSALAQLPSTTSSSSNNNNNNNSKLTSPPAGPTSNNLSRSMTTATKSAIAQLPSAASSGSNNSNNSKLTSLPTGPTSNNLSKGITTTAKSAVAQLPSTASSSSNNNNSKLDTLKLSFLGKRNWATATLTPTTSTSARPSGLSEAMSATPRTGLQQKPQVSQNQHSLFSRAVSAGPQKSLAAQAASSLTRTISSGGLTTKLEVVKNDWLGGGTSPKRGRKVYNQDLKDEASLAYNQQIAEACGLDLGSRMLAFSAEAPSQDSVGGRAGDHASAVRKIYSRHSSFTRSTSNLLLNKKRTILTSPEKVLDAPGLMDDYYLNLLDWSCSNMVAIGLDKSVFVWDAETGHAESLFTLPGNTDAIASVSWAFDGLFLAVGTFNGDTQIWDIETKTKVRSMTGHVSRVGALAWDKHILSSGSRDGSIWNHDVRVQSHKIAELSNHTNEVCGLVWRADGQQLASGGNDNLVNIWDARSNVPKYTKSNHTAAVKALAWCPWQNNLLGTGGGTYDKQIHFWNTSTGARVNTVNAGSQVTSIIWSTEYREFMSSHGYPDNNISVYGYPSMNKVIDIPAHDSRILHTAISPDGQTVATVASDENLKFWKLFERQSKNKKDGKRSGTLTRSASFCNSGSSIGNTGLGNDDDDERGGGSGGPEGTTIKGKTLSTMTRIR</sequence>
<feature type="compositionally biased region" description="Low complexity" evidence="8">
    <location>
        <begin position="167"/>
        <end position="178"/>
    </location>
</feature>
<protein>
    <submittedName>
        <fullName evidence="10">Ubiquitin-protein transferase activating protein</fullName>
    </submittedName>
</protein>
<dbReference type="InterPro" id="IPR015943">
    <property type="entry name" value="WD40/YVTN_repeat-like_dom_sf"/>
</dbReference>
<dbReference type="InterPro" id="IPR011047">
    <property type="entry name" value="Quinoprotein_ADH-like_sf"/>
</dbReference>
<keyword evidence="4" id="KW-0677">Repeat</keyword>